<keyword evidence="5" id="KW-1185">Reference proteome</keyword>
<evidence type="ECO:0000313" key="5">
    <source>
        <dbReference type="Proteomes" id="UP000199577"/>
    </source>
</evidence>
<dbReference type="InterPro" id="IPR008979">
    <property type="entry name" value="Galactose-bd-like_sf"/>
</dbReference>
<dbReference type="AlphaFoldDB" id="A0A1I1DZ09"/>
<feature type="domain" description="DUF5126" evidence="3">
    <location>
        <begin position="125"/>
        <end position="229"/>
    </location>
</feature>
<evidence type="ECO:0000313" key="4">
    <source>
        <dbReference type="EMBL" id="SFB79622.1"/>
    </source>
</evidence>
<dbReference type="SUPFAM" id="SSF49785">
    <property type="entry name" value="Galactose-binding domain-like"/>
    <property type="match status" value="1"/>
</dbReference>
<dbReference type="Gene3D" id="2.60.120.260">
    <property type="entry name" value="Galactose-binding domain-like"/>
    <property type="match status" value="1"/>
</dbReference>
<dbReference type="Pfam" id="PF17166">
    <property type="entry name" value="DUF5126"/>
    <property type="match status" value="1"/>
</dbReference>
<accession>A0A1I1DZ09</accession>
<feature type="domain" description="DUF5000" evidence="2">
    <location>
        <begin position="252"/>
        <end position="400"/>
    </location>
</feature>
<dbReference type="Pfam" id="PF16391">
    <property type="entry name" value="DUF5000"/>
    <property type="match status" value="1"/>
</dbReference>
<dbReference type="PROSITE" id="PS51257">
    <property type="entry name" value="PROKAR_LIPOPROTEIN"/>
    <property type="match status" value="1"/>
</dbReference>
<feature type="domain" description="DUF4959" evidence="1">
    <location>
        <begin position="19"/>
        <end position="123"/>
    </location>
</feature>
<organism evidence="4 5">
    <name type="scientific">Parapedobacter composti</name>
    <dbReference type="NCBI Taxonomy" id="623281"/>
    <lineage>
        <taxon>Bacteria</taxon>
        <taxon>Pseudomonadati</taxon>
        <taxon>Bacteroidota</taxon>
        <taxon>Sphingobacteriia</taxon>
        <taxon>Sphingobacteriales</taxon>
        <taxon>Sphingobacteriaceae</taxon>
        <taxon>Parapedobacter</taxon>
    </lineage>
</organism>
<name>A0A1I1DZ09_9SPHI</name>
<dbReference type="InterPro" id="IPR033431">
    <property type="entry name" value="DUF5126"/>
</dbReference>
<evidence type="ECO:0000259" key="2">
    <source>
        <dbReference type="Pfam" id="PF16391"/>
    </source>
</evidence>
<evidence type="ECO:0000259" key="3">
    <source>
        <dbReference type="Pfam" id="PF17166"/>
    </source>
</evidence>
<protein>
    <recommendedName>
        <fullName evidence="6">F5/8 type C domain-containing protein</fullName>
    </recommendedName>
</protein>
<dbReference type="STRING" id="623281.SAMN05421747_101167"/>
<gene>
    <name evidence="4" type="ORF">SAMN05421747_101167</name>
</gene>
<dbReference type="EMBL" id="FOLL01000001">
    <property type="protein sequence ID" value="SFB79622.1"/>
    <property type="molecule type" value="Genomic_DNA"/>
</dbReference>
<evidence type="ECO:0000259" key="1">
    <source>
        <dbReference type="Pfam" id="PF16323"/>
    </source>
</evidence>
<dbReference type="RefSeq" id="WP_090970111.1">
    <property type="nucleotide sequence ID" value="NZ_FOLL01000001.1"/>
</dbReference>
<dbReference type="Proteomes" id="UP000199577">
    <property type="component" value="Unassembled WGS sequence"/>
</dbReference>
<dbReference type="OrthoDB" id="1312186at2"/>
<proteinExistence type="predicted"/>
<dbReference type="InterPro" id="IPR032164">
    <property type="entry name" value="DUF5000"/>
</dbReference>
<evidence type="ECO:0008006" key="6">
    <source>
        <dbReference type="Google" id="ProtNLM"/>
    </source>
</evidence>
<reference evidence="4 5" key="1">
    <citation type="submission" date="2016-10" db="EMBL/GenBank/DDBJ databases">
        <authorList>
            <person name="de Groot N.N."/>
        </authorList>
    </citation>
    <scope>NUCLEOTIDE SEQUENCE [LARGE SCALE GENOMIC DNA]</scope>
    <source>
        <strain evidence="4 5">DSM 22900</strain>
    </source>
</reference>
<dbReference type="Pfam" id="PF16323">
    <property type="entry name" value="DUF4959"/>
    <property type="match status" value="1"/>
</dbReference>
<sequence>MKKLYILFLCSTLAAGMISCGEDGLRTPLEKNSQAPDPVTNVHVENLPGKARISYTVPVQQDLLYVKAVYKLATGRAMEVKASYYENSLLVEGFADEGEHEVTLYAVNRSEKASAPVPVTIRPLEAPIWEVYRSMEVGPAFGGIRVTADNPERSDLAILVMQKNEYGEWDIHPNSIYTATDSIAHTLRDAALDTVDQAFAFTIRDRWLNYTDTLYATIKPLYEVAIPKSGYAGMNLPGDAPHHPSTSMQGMWDGNIIDWPSIYMTQNAHPGIHVITFDIGRLAKLSRIVIWDYPEYFSSGGFGRTYYYLGNLKEFEIWGSDSPPSDGSFDNWHLLGRYNAVKPSGLPFGQQNNEDYQTANAGFSWDFDVAAPKVRYLRIRSTRNWGGTSYMAIAEIQVYGDPR</sequence>
<dbReference type="InterPro" id="IPR032527">
    <property type="entry name" value="DUF4959"/>
</dbReference>